<evidence type="ECO:0000256" key="12">
    <source>
        <dbReference type="RuleBase" id="RU004478"/>
    </source>
</evidence>
<sequence>MWERVKKLSSQNKDAVRVTLSQDSKEISEKMKQAPDADSKTIESTDDVNDSSVKIPAYDANSGENAESNDSRSENSENANESEESEESEDAEGNDIQKDTQEIDSEEQNEDDESPEDEIKKLESENKDFQDRLLRLSAEFENFKKRNRREMSEFKKFASEVLIKDLLAVVDNLDRALETASADEACKAIIDGVSMTRDEMLKVFSKYGVKTIEALEKEFDPAFHQAVGQEENADSPKNTILKEYQKGYTIHGRLLRPSMVIVSS</sequence>
<evidence type="ECO:0000256" key="3">
    <source>
        <dbReference type="ARBA" id="ARBA00011738"/>
    </source>
</evidence>
<evidence type="ECO:0000313" key="15">
    <source>
        <dbReference type="Proteomes" id="UP000189670"/>
    </source>
</evidence>
<evidence type="ECO:0000313" key="14">
    <source>
        <dbReference type="EMBL" id="ETR74556.1"/>
    </source>
</evidence>
<dbReference type="NCBIfam" id="NF010738">
    <property type="entry name" value="PRK14140.1"/>
    <property type="match status" value="1"/>
</dbReference>
<dbReference type="Pfam" id="PF01025">
    <property type="entry name" value="GrpE"/>
    <property type="match status" value="1"/>
</dbReference>
<evidence type="ECO:0000256" key="9">
    <source>
        <dbReference type="ARBA" id="ARBA00076414"/>
    </source>
</evidence>
<dbReference type="PRINTS" id="PR00773">
    <property type="entry name" value="GRPEPROTEIN"/>
</dbReference>
<reference evidence="15" key="1">
    <citation type="submission" date="2012-11" db="EMBL/GenBank/DDBJ databases">
        <authorList>
            <person name="Lucero-Rivera Y.E."/>
            <person name="Tovar-Ramirez D."/>
        </authorList>
    </citation>
    <scope>NUCLEOTIDE SEQUENCE [LARGE SCALE GENOMIC DNA]</scope>
    <source>
        <strain evidence="15">Araruama</strain>
    </source>
</reference>
<evidence type="ECO:0000256" key="1">
    <source>
        <dbReference type="ARBA" id="ARBA00004496"/>
    </source>
</evidence>
<keyword evidence="6 10" id="KW-0143">Chaperone</keyword>
<evidence type="ECO:0000256" key="11">
    <source>
        <dbReference type="RuleBase" id="RU000639"/>
    </source>
</evidence>
<organism evidence="14 15">
    <name type="scientific">Candidatus Magnetoglobus multicellularis str. Araruama</name>
    <dbReference type="NCBI Taxonomy" id="890399"/>
    <lineage>
        <taxon>Bacteria</taxon>
        <taxon>Pseudomonadati</taxon>
        <taxon>Thermodesulfobacteriota</taxon>
        <taxon>Desulfobacteria</taxon>
        <taxon>Desulfobacterales</taxon>
        <taxon>Desulfobacteraceae</taxon>
        <taxon>Candidatus Magnetoglobus</taxon>
    </lineage>
</organism>
<keyword evidence="4 10" id="KW-0963">Cytoplasm</keyword>
<comment type="subunit">
    <text evidence="3 10">Homodimer.</text>
</comment>
<dbReference type="AlphaFoldDB" id="A0A1V1PIB1"/>
<proteinExistence type="inferred from homology"/>
<dbReference type="InterPro" id="IPR000740">
    <property type="entry name" value="GrpE"/>
</dbReference>
<evidence type="ECO:0000256" key="4">
    <source>
        <dbReference type="ARBA" id="ARBA00022490"/>
    </source>
</evidence>
<dbReference type="GO" id="GO:0005737">
    <property type="term" value="C:cytoplasm"/>
    <property type="evidence" value="ECO:0007669"/>
    <property type="project" value="UniProtKB-SubCell"/>
</dbReference>
<dbReference type="PANTHER" id="PTHR21237">
    <property type="entry name" value="GRPE PROTEIN"/>
    <property type="match status" value="1"/>
</dbReference>
<dbReference type="PANTHER" id="PTHR21237:SF23">
    <property type="entry name" value="GRPE PROTEIN HOMOLOG, MITOCHONDRIAL"/>
    <property type="match status" value="1"/>
</dbReference>
<dbReference type="SUPFAM" id="SSF58014">
    <property type="entry name" value="Coiled-coil domain of nucleotide exchange factor GrpE"/>
    <property type="match status" value="1"/>
</dbReference>
<dbReference type="GO" id="GO:0051082">
    <property type="term" value="F:unfolded protein binding"/>
    <property type="evidence" value="ECO:0007669"/>
    <property type="project" value="TreeGrafter"/>
</dbReference>
<feature type="compositionally biased region" description="Acidic residues" evidence="13">
    <location>
        <begin position="80"/>
        <end position="93"/>
    </location>
</feature>
<evidence type="ECO:0000256" key="6">
    <source>
        <dbReference type="ARBA" id="ARBA00023186"/>
    </source>
</evidence>
<dbReference type="GO" id="GO:0051087">
    <property type="term" value="F:protein-folding chaperone binding"/>
    <property type="evidence" value="ECO:0007669"/>
    <property type="project" value="InterPro"/>
</dbReference>
<name>A0A1V1PIB1_9BACT</name>
<feature type="compositionally biased region" description="Basic and acidic residues" evidence="13">
    <location>
        <begin position="23"/>
        <end position="43"/>
    </location>
</feature>
<dbReference type="EMBL" id="ATBP01000004">
    <property type="protein sequence ID" value="ETR74556.1"/>
    <property type="molecule type" value="Genomic_DNA"/>
</dbReference>
<dbReference type="CDD" id="cd00446">
    <property type="entry name" value="GrpE"/>
    <property type="match status" value="1"/>
</dbReference>
<dbReference type="FunFam" id="2.30.22.10:FF:000001">
    <property type="entry name" value="Protein GrpE"/>
    <property type="match status" value="1"/>
</dbReference>
<dbReference type="GO" id="GO:0006457">
    <property type="term" value="P:protein folding"/>
    <property type="evidence" value="ECO:0007669"/>
    <property type="project" value="InterPro"/>
</dbReference>
<comment type="similarity">
    <text evidence="2 10 12">Belongs to the GrpE family.</text>
</comment>
<comment type="caution">
    <text evidence="14">The sequence shown here is derived from an EMBL/GenBank/DDBJ whole genome shotgun (WGS) entry which is preliminary data.</text>
</comment>
<accession>A0A1V1PIB1</accession>
<evidence type="ECO:0000256" key="5">
    <source>
        <dbReference type="ARBA" id="ARBA00023016"/>
    </source>
</evidence>
<gene>
    <name evidence="10" type="primary">grpE</name>
    <name evidence="14" type="ORF">OMM_06267</name>
</gene>
<dbReference type="NCBIfam" id="NF010748">
    <property type="entry name" value="PRK14150.1"/>
    <property type="match status" value="1"/>
</dbReference>
<dbReference type="GO" id="GO:0042803">
    <property type="term" value="F:protein homodimerization activity"/>
    <property type="evidence" value="ECO:0007669"/>
    <property type="project" value="InterPro"/>
</dbReference>
<evidence type="ECO:0000256" key="13">
    <source>
        <dbReference type="SAM" id="MobiDB-lite"/>
    </source>
</evidence>
<evidence type="ECO:0000256" key="8">
    <source>
        <dbReference type="ARBA" id="ARBA00072274"/>
    </source>
</evidence>
<dbReference type="SUPFAM" id="SSF51064">
    <property type="entry name" value="Head domain of nucleotide exchange factor GrpE"/>
    <property type="match status" value="1"/>
</dbReference>
<dbReference type="InterPro" id="IPR009012">
    <property type="entry name" value="GrpE_head"/>
</dbReference>
<feature type="region of interest" description="Disordered" evidence="13">
    <location>
        <begin position="1"/>
        <end position="125"/>
    </location>
</feature>
<dbReference type="GO" id="GO:0000774">
    <property type="term" value="F:adenyl-nucleotide exchange factor activity"/>
    <property type="evidence" value="ECO:0007669"/>
    <property type="project" value="InterPro"/>
</dbReference>
<dbReference type="PROSITE" id="PS01071">
    <property type="entry name" value="GRPE"/>
    <property type="match status" value="1"/>
</dbReference>
<comment type="subcellular location">
    <subcellularLocation>
        <location evidence="1 10">Cytoplasm</location>
    </subcellularLocation>
</comment>
<evidence type="ECO:0000256" key="10">
    <source>
        <dbReference type="HAMAP-Rule" id="MF_01151"/>
    </source>
</evidence>
<comment type="function">
    <text evidence="7 10 11">Participates actively in the response to hyperosmotic and heat shock by preventing the aggregation of stress-denatured proteins, in association with DnaK and GrpE. It is the nucleotide exchange factor for DnaK and may function as a thermosensor. Unfolded proteins bind initially to DnaJ; upon interaction with the DnaJ-bound protein, DnaK hydrolyzes its bound ATP, resulting in the formation of a stable complex. GrpE releases ADP from DnaK; ATP binding to DnaK triggers the release of the substrate protein, thus completing the reaction cycle. Several rounds of ATP-dependent interactions between DnaJ, DnaK and GrpE are required for fully efficient folding.</text>
</comment>
<dbReference type="InterPro" id="IPR013805">
    <property type="entry name" value="GrpE_CC"/>
</dbReference>
<dbReference type="Gene3D" id="3.90.20.20">
    <property type="match status" value="1"/>
</dbReference>
<dbReference type="HAMAP" id="MF_01151">
    <property type="entry name" value="GrpE"/>
    <property type="match status" value="1"/>
</dbReference>
<feature type="compositionally biased region" description="Acidic residues" evidence="13">
    <location>
        <begin position="102"/>
        <end position="116"/>
    </location>
</feature>
<dbReference type="Proteomes" id="UP000189670">
    <property type="component" value="Unassembled WGS sequence"/>
</dbReference>
<evidence type="ECO:0000256" key="7">
    <source>
        <dbReference type="ARBA" id="ARBA00053401"/>
    </source>
</evidence>
<dbReference type="Gene3D" id="2.30.22.10">
    <property type="entry name" value="Head domain of nucleotide exchange factor GrpE"/>
    <property type="match status" value="1"/>
</dbReference>
<protein>
    <recommendedName>
        <fullName evidence="8 10">Protein GrpE</fullName>
    </recommendedName>
    <alternativeName>
        <fullName evidence="9 10">HSP-70 cofactor</fullName>
    </alternativeName>
</protein>
<keyword evidence="5 10" id="KW-0346">Stress response</keyword>
<evidence type="ECO:0000256" key="2">
    <source>
        <dbReference type="ARBA" id="ARBA00009054"/>
    </source>
</evidence>